<keyword evidence="2" id="KW-1185">Reference proteome</keyword>
<sequence>MNELQGVQTLFNKLEKRIKDTAYCGNKQLGYKDILKLQMGLDDTAFEVLYFDELEEYLENPQDYHLYYDDSRVDWIEVWEHMNTIEQELDNRRLLV</sequence>
<evidence type="ECO:0000313" key="1">
    <source>
        <dbReference type="EMBL" id="AII26856.1"/>
    </source>
</evidence>
<accession>A0A076G3T3</accession>
<organism evidence="1 2">
    <name type="scientific">Staphylococcus phage MCE-2014</name>
    <dbReference type="NCBI Taxonomy" id="1524910"/>
    <lineage>
        <taxon>Viruses</taxon>
        <taxon>Duplodnaviria</taxon>
        <taxon>Heunggongvirae</taxon>
        <taxon>Uroviricota</taxon>
        <taxon>Caudoviricetes</taxon>
        <taxon>Herelleviridae</taxon>
        <taxon>Twortvirinae</taxon>
        <taxon>Kayvirus</taxon>
        <taxon>Kayvirus MCE2014</taxon>
    </lineage>
</organism>
<name>A0A076G3T3_9CAUD</name>
<protein>
    <submittedName>
        <fullName evidence="1">Uncharacterized protein</fullName>
    </submittedName>
</protein>
<proteinExistence type="predicted"/>
<dbReference type="Proteomes" id="UP000028960">
    <property type="component" value="Segment"/>
</dbReference>
<dbReference type="KEGG" id="vg:22276204"/>
<dbReference type="EMBL" id="KJ888149">
    <property type="protein sequence ID" value="AII26856.1"/>
    <property type="molecule type" value="Genomic_DNA"/>
</dbReference>
<evidence type="ECO:0000313" key="2">
    <source>
        <dbReference type="Proteomes" id="UP000028960"/>
    </source>
</evidence>
<reference evidence="1 2" key="1">
    <citation type="journal article" date="2014" name="Appl. Environ. Microbiol.">
        <title>Combined Use of Bacteriophage K and a Novel Bacteriophage To Reduce Staphylococcus aureus Biofilm Formation.</title>
        <authorList>
            <person name="Alves D.R."/>
            <person name="Gaudion A."/>
            <person name="Bean J.E."/>
            <person name="Perez Esteban P."/>
            <person name="Arnot T.C."/>
            <person name="Harper D.R."/>
            <person name="Kot W."/>
            <person name="Hansen L.H."/>
            <person name="Enright M.C."/>
            <person name="Jenkins A.T."/>
        </authorList>
    </citation>
    <scope>NUCLEOTIDE SEQUENCE [LARGE SCALE GENOMIC DNA]</scope>
</reference>
<dbReference type="RefSeq" id="YP_009097946.1">
    <property type="nucleotide sequence ID" value="NC_025416.1"/>
</dbReference>
<dbReference type="GeneID" id="22276204"/>